<dbReference type="InterPro" id="IPR025714">
    <property type="entry name" value="Methyltranfer_dom"/>
</dbReference>
<dbReference type="Pfam" id="PF13679">
    <property type="entry name" value="Methyltransf_32"/>
    <property type="match status" value="1"/>
</dbReference>
<reference evidence="3" key="1">
    <citation type="submission" date="2021-01" db="EMBL/GenBank/DDBJ databases">
        <authorList>
            <person name="Corre E."/>
            <person name="Pelletier E."/>
            <person name="Niang G."/>
            <person name="Scheremetjew M."/>
            <person name="Finn R."/>
            <person name="Kale V."/>
            <person name="Holt S."/>
            <person name="Cochrane G."/>
            <person name="Meng A."/>
            <person name="Brown T."/>
            <person name="Cohen L."/>
        </authorList>
    </citation>
    <scope>NUCLEOTIDE SEQUENCE</scope>
    <source>
        <strain evidence="3">NIES-2562</strain>
    </source>
</reference>
<name>A0A7S3DJV1_9EUKA</name>
<dbReference type="SUPFAM" id="SSF53335">
    <property type="entry name" value="S-adenosyl-L-methionine-dependent methyltransferases"/>
    <property type="match status" value="1"/>
</dbReference>
<evidence type="ECO:0000259" key="2">
    <source>
        <dbReference type="Pfam" id="PF13679"/>
    </source>
</evidence>
<gene>
    <name evidence="3" type="ORF">PBIL07802_LOCUS22517</name>
</gene>
<dbReference type="EMBL" id="HBIB01034734">
    <property type="protein sequence ID" value="CAE0260238.1"/>
    <property type="molecule type" value="Transcribed_RNA"/>
</dbReference>
<feature type="compositionally biased region" description="Basic and acidic residues" evidence="1">
    <location>
        <begin position="222"/>
        <end position="236"/>
    </location>
</feature>
<dbReference type="PANTHER" id="PTHR12496">
    <property type="entry name" value="CGI-41 METHYLTRANSFERASE"/>
    <property type="match status" value="1"/>
</dbReference>
<sequence length="561" mass="63304">MDDDDFRFFTSDPLFPRRLLLVISSVFPDMSVDVEADDAEKESLLAECPLRVMNILKSARRLGLSRVMYPPLEAAIEGRGHQMARALSFGVKEKKQVEMDILSSAVDIVLKEVDKKREAERMYVEKGEDRQISADTKRESESKGEVKESGKEDTKRGKAKKKKRTIIDIGSGKGYFLQMMSYRHGYDSAGIEASECNCKGAQRRSDAIEKALKNEVKKKREKEKEKEKREKKGEREGAEDEKAESGMNGKEEVGEADDKIGGIDSSGRRGSSTEREEECSGDIDFGRCITIPSYLKLEEANIQVPTLLSEVDMYGDNTQICITGLHPCGDLGSFLARTFKCLCDGGKADTLMAVSCCYHLLSEMSEVEVEDGKRGYPLSHVFHSSLPTLGRDARMIACQAISRWTTSSCEEVRHSQTYRAMLQVVFSRVFPADFARYSIEERRFRLPRRGKRDPVFAEYCVWALRGMQLLHEGDDEKEEEVRKAAMQVYEECMPSSKHLAVFWALRSIAGRVVEAAILLDRHQYLRENNMEAALLAIFPPTISPRNMLLFGHSQNGAHVHA</sequence>
<dbReference type="InterPro" id="IPR029063">
    <property type="entry name" value="SAM-dependent_MTases_sf"/>
</dbReference>
<dbReference type="PANTHER" id="PTHR12496:SF0">
    <property type="entry name" value="METHYLTRANSFERASE DOMAIN-CONTAINING PROTEIN"/>
    <property type="match status" value="1"/>
</dbReference>
<dbReference type="InterPro" id="IPR052220">
    <property type="entry name" value="METTL25"/>
</dbReference>
<feature type="compositionally biased region" description="Basic and acidic residues" evidence="1">
    <location>
        <begin position="122"/>
        <end position="156"/>
    </location>
</feature>
<protein>
    <recommendedName>
        <fullName evidence="2">Methyltransferase domain-containing protein</fullName>
    </recommendedName>
</protein>
<proteinExistence type="predicted"/>
<feature type="region of interest" description="Disordered" evidence="1">
    <location>
        <begin position="122"/>
        <end position="164"/>
    </location>
</feature>
<feature type="region of interest" description="Disordered" evidence="1">
    <location>
        <begin position="217"/>
        <end position="278"/>
    </location>
</feature>
<feature type="domain" description="Methyltransferase" evidence="2">
    <location>
        <begin position="158"/>
        <end position="363"/>
    </location>
</feature>
<accession>A0A7S3DJV1</accession>
<organism evidence="3">
    <name type="scientific">Palpitomonas bilix</name>
    <dbReference type="NCBI Taxonomy" id="652834"/>
    <lineage>
        <taxon>Eukaryota</taxon>
        <taxon>Eukaryota incertae sedis</taxon>
    </lineage>
</organism>
<evidence type="ECO:0000256" key="1">
    <source>
        <dbReference type="SAM" id="MobiDB-lite"/>
    </source>
</evidence>
<dbReference type="AlphaFoldDB" id="A0A7S3DJV1"/>
<feature type="compositionally biased region" description="Basic and acidic residues" evidence="1">
    <location>
        <begin position="249"/>
        <end position="261"/>
    </location>
</feature>
<evidence type="ECO:0000313" key="3">
    <source>
        <dbReference type="EMBL" id="CAE0260238.1"/>
    </source>
</evidence>